<dbReference type="EMBL" id="BPLR01014054">
    <property type="protein sequence ID" value="GIY65952.1"/>
    <property type="molecule type" value="Genomic_DNA"/>
</dbReference>
<protein>
    <submittedName>
        <fullName evidence="1">Uncharacterized protein</fullName>
    </submittedName>
</protein>
<keyword evidence="2" id="KW-1185">Reference proteome</keyword>
<name>A0AAV4V758_CAEEX</name>
<reference evidence="1 2" key="1">
    <citation type="submission" date="2021-06" db="EMBL/GenBank/DDBJ databases">
        <title>Caerostris extrusa draft genome.</title>
        <authorList>
            <person name="Kono N."/>
            <person name="Arakawa K."/>
        </authorList>
    </citation>
    <scope>NUCLEOTIDE SEQUENCE [LARGE SCALE GENOMIC DNA]</scope>
</reference>
<accession>A0AAV4V758</accession>
<gene>
    <name evidence="1" type="ORF">CEXT_320901</name>
</gene>
<organism evidence="1 2">
    <name type="scientific">Caerostris extrusa</name>
    <name type="common">Bark spider</name>
    <name type="synonym">Caerostris bankana</name>
    <dbReference type="NCBI Taxonomy" id="172846"/>
    <lineage>
        <taxon>Eukaryota</taxon>
        <taxon>Metazoa</taxon>
        <taxon>Ecdysozoa</taxon>
        <taxon>Arthropoda</taxon>
        <taxon>Chelicerata</taxon>
        <taxon>Arachnida</taxon>
        <taxon>Araneae</taxon>
        <taxon>Araneomorphae</taxon>
        <taxon>Entelegynae</taxon>
        <taxon>Araneoidea</taxon>
        <taxon>Araneidae</taxon>
        <taxon>Caerostris</taxon>
    </lineage>
</organism>
<sequence length="105" mass="12123">MNFINESFHSLFLRSLRTGGRGGAVIRTGGWGNPFSHCRTPIKGLPKRSRDHAFHPTSLRPWIHFVSLCVEWNGYKWLPLSQSTVETLMPFRGKKKEIPNKRKFS</sequence>
<dbReference type="AlphaFoldDB" id="A0AAV4V758"/>
<comment type="caution">
    <text evidence="1">The sequence shown here is derived from an EMBL/GenBank/DDBJ whole genome shotgun (WGS) entry which is preliminary data.</text>
</comment>
<evidence type="ECO:0000313" key="2">
    <source>
        <dbReference type="Proteomes" id="UP001054945"/>
    </source>
</evidence>
<dbReference type="Proteomes" id="UP001054945">
    <property type="component" value="Unassembled WGS sequence"/>
</dbReference>
<evidence type="ECO:0000313" key="1">
    <source>
        <dbReference type="EMBL" id="GIY65952.1"/>
    </source>
</evidence>
<proteinExistence type="predicted"/>